<keyword evidence="1" id="KW-0175">Coiled coil</keyword>
<dbReference type="RefSeq" id="WP_194088760.1">
    <property type="nucleotide sequence ID" value="NZ_CP048659.1"/>
</dbReference>
<dbReference type="Pfam" id="PF20155">
    <property type="entry name" value="TMP_3"/>
    <property type="match status" value="1"/>
</dbReference>
<evidence type="ECO:0000313" key="3">
    <source>
        <dbReference type="EMBL" id="QOW45794.1"/>
    </source>
</evidence>
<feature type="domain" description="Tape measure protein N-terminal" evidence="2">
    <location>
        <begin position="23"/>
        <end position="211"/>
    </location>
</feature>
<proteinExistence type="predicted"/>
<dbReference type="SUPFAM" id="SSF53955">
    <property type="entry name" value="Lysozyme-like"/>
    <property type="match status" value="1"/>
</dbReference>
<organism evidence="3 4">
    <name type="scientific">Acinetobacter piscicola</name>
    <dbReference type="NCBI Taxonomy" id="2006115"/>
    <lineage>
        <taxon>Bacteria</taxon>
        <taxon>Pseudomonadati</taxon>
        <taxon>Pseudomonadota</taxon>
        <taxon>Gammaproteobacteria</taxon>
        <taxon>Moraxellales</taxon>
        <taxon>Moraxellaceae</taxon>
        <taxon>Acinetobacter</taxon>
    </lineage>
</organism>
<dbReference type="InterPro" id="IPR023346">
    <property type="entry name" value="Lysozyme-like_dom_sf"/>
</dbReference>
<feature type="coiled-coil region" evidence="1">
    <location>
        <begin position="586"/>
        <end position="650"/>
    </location>
</feature>
<protein>
    <submittedName>
        <fullName evidence="3">Tape measure protein</fullName>
    </submittedName>
</protein>
<evidence type="ECO:0000259" key="2">
    <source>
        <dbReference type="Pfam" id="PF20155"/>
    </source>
</evidence>
<dbReference type="InterPro" id="IPR013491">
    <property type="entry name" value="Tape_meas_N"/>
</dbReference>
<feature type="coiled-coil region" evidence="1">
    <location>
        <begin position="817"/>
        <end position="844"/>
    </location>
</feature>
<dbReference type="EMBL" id="CP048659">
    <property type="protein sequence ID" value="QOW45794.1"/>
    <property type="molecule type" value="Genomic_DNA"/>
</dbReference>
<dbReference type="Proteomes" id="UP000593966">
    <property type="component" value="Chromosome"/>
</dbReference>
<evidence type="ECO:0000313" key="4">
    <source>
        <dbReference type="Proteomes" id="UP000593966"/>
    </source>
</evidence>
<reference evidence="3 4" key="1">
    <citation type="submission" date="2020-02" db="EMBL/GenBank/DDBJ databases">
        <title>Tigecycline-resistant Acinetobacter species from pigs and migratory birds.</title>
        <authorList>
            <person name="Chen C."/>
            <person name="Sun J."/>
            <person name="Liao X.-P."/>
            <person name="Liu Y.-H."/>
        </authorList>
    </citation>
    <scope>NUCLEOTIDE SEQUENCE [LARGE SCALE GENOMIC DNA]</scope>
    <source>
        <strain evidence="3 4">YH12207_T</strain>
    </source>
</reference>
<evidence type="ECO:0000256" key="1">
    <source>
        <dbReference type="SAM" id="Coils"/>
    </source>
</evidence>
<name>A0A7S6VVQ2_9GAMM</name>
<feature type="coiled-coil region" evidence="1">
    <location>
        <begin position="388"/>
        <end position="444"/>
    </location>
</feature>
<sequence length="1326" mass="145593">MDGFSVACRQLAGYMMGVVTAGAAIAKMDDWTNLNNRLRLVTNSQQELNKAMKDTFDIAQRSGAAWGGTAAIYQKIQYNSEKLGLSQAKVAQITESISKSISNSGSSAQAAGAALYQLGQAFDKSSLNGDEFVSMSENAGYLMEVFAKGLGVTRAELKEMSSAGELTTDKMIQAIEKMSGSIEEDFGKTNFTIGQSLTQLNNAATQFIGGAGEASGAASFLSSSIKGLADNLDSIAHIAVLGGVAMLTKAILTQSVAMKKGISDSIADRAAKTAQLESHVRLAALEVQRTRQVTALAATELNLARQERNSALTREARAAATIRLTQAEVAHRLALNQGTAALAAQTAAQNALNASRAVGTRLLGLVGGPIGALTIGVTALAAGYMYMQKRTEEASKKLEEQTQVAERTTEELLKLKGVEADVAKKDLEEAFEGQNKKLKELNYQFNAFVISVQNANKGNEEVAEISRKVRLGLISQADALEQLNSLNILTPEQKKQGLDFVNANIEQASTTVKVADKLKLYGNQVELNGNKATNASVGLDKYTEALNKNASAADKAAKAQKDYFDSLNQDVLSANERLAYMNLGFSKEVIDQINKLQKEKQKALGDGVTAIVTTEEINRIIQAQNILDKVKEKEGEIIDAKRKQNKENEKQYKYKQAEVELLRKAYGDVSKSGLGAYAESKGIPANVIAGLYMQESKAGTALKSRTGALGPWQTTTAYRDQHNIPLSKNNDFLFVGKIVVDAISDELKKSGSLKQAILSHNAGPTGSKQFLDTGKVNGSPDRNKEVAGYLPKIDKWASWGDGKKGDLLGSDDSGKAYQKFLDDQKKLEKEIKQLRERYSSEDIIRNQQRLDEIAEANRLGLQHLIPDIEKRYAAESKLAELSYSESLNGYQWSEQQKIVYARDRAQQELILSTQYSDKQKKVLKKAIDDQAKYELAVFDETQRRKAQELSDVLTERQKQSSNNQLRILAQANMSPDEFARWNLQNNMTNDISYAFDDYQKDVKGINRKDEAGRFEIEDANYRNQLLQQAERTHQARMLEIKEDYAAQAQDLAQSQHESQLQLYGSMLSQASSVWNDITNMVAESKDKNSKTYKTMFFVQKEMAIAQAVINTELAATKAMSEGGTIFGMSAATVIRAAGYAAVGVIAAQQFAGPTGDGYATGGHVRGPGTSTSDSIPAMLSDYEFVTKASAVKKIGVANMEYMNRTGEMPFQREYEELHKRIAGNQLPEPFIVSKYKDGGLVGSSRVQPDSYSQIYRERQLVEKRSPEAKQAKVTIINQTSQPVEATSQWDGDELKVILTEMRKQNEAMMDAKIEKRFRMANRQGWK</sequence>
<dbReference type="NCBIfam" id="TIGR02675">
    <property type="entry name" value="tape_meas_nterm"/>
    <property type="match status" value="1"/>
</dbReference>
<dbReference type="Gene3D" id="1.10.530.10">
    <property type="match status" value="1"/>
</dbReference>
<keyword evidence="4" id="KW-1185">Reference proteome</keyword>
<accession>A0A7S6VVQ2</accession>
<gene>
    <name evidence="3" type="ORF">G0028_07745</name>
</gene>